<accession>A0A6I4U144</accession>
<evidence type="ECO:0000256" key="2">
    <source>
        <dbReference type="ARBA" id="ARBA00023136"/>
    </source>
</evidence>
<evidence type="ECO:0000313" key="8">
    <source>
        <dbReference type="Proteomes" id="UP000429229"/>
    </source>
</evidence>
<proteinExistence type="predicted"/>
<dbReference type="CDD" id="cd07185">
    <property type="entry name" value="OmpA_C-like"/>
    <property type="match status" value="1"/>
</dbReference>
<keyword evidence="5" id="KW-0732">Signal</keyword>
<feature type="chain" id="PRO_5026308061" evidence="5">
    <location>
        <begin position="25"/>
        <end position="241"/>
    </location>
</feature>
<evidence type="ECO:0000256" key="1">
    <source>
        <dbReference type="ARBA" id="ARBA00004442"/>
    </source>
</evidence>
<protein>
    <submittedName>
        <fullName evidence="7">OmpA family protein</fullName>
    </submittedName>
</protein>
<keyword evidence="8" id="KW-1185">Reference proteome</keyword>
<name>A0A6I4U144_9SPHN</name>
<dbReference type="GO" id="GO:0009279">
    <property type="term" value="C:cell outer membrane"/>
    <property type="evidence" value="ECO:0007669"/>
    <property type="project" value="UniProtKB-SubCell"/>
</dbReference>
<comment type="caution">
    <text evidence="7">The sequence shown here is derived from an EMBL/GenBank/DDBJ whole genome shotgun (WGS) entry which is preliminary data.</text>
</comment>
<evidence type="ECO:0000256" key="5">
    <source>
        <dbReference type="SAM" id="SignalP"/>
    </source>
</evidence>
<dbReference type="InterPro" id="IPR006665">
    <property type="entry name" value="OmpA-like"/>
</dbReference>
<dbReference type="PANTHER" id="PTHR30329:SF21">
    <property type="entry name" value="LIPOPROTEIN YIAD-RELATED"/>
    <property type="match status" value="1"/>
</dbReference>
<evidence type="ECO:0000259" key="6">
    <source>
        <dbReference type="PROSITE" id="PS51123"/>
    </source>
</evidence>
<dbReference type="InterPro" id="IPR036737">
    <property type="entry name" value="OmpA-like_sf"/>
</dbReference>
<dbReference type="Pfam" id="PF00691">
    <property type="entry name" value="OmpA"/>
    <property type="match status" value="1"/>
</dbReference>
<reference evidence="7 8" key="1">
    <citation type="submission" date="2019-12" db="EMBL/GenBank/DDBJ databases">
        <title>Genomic-based taxomic classification of the family Erythrobacteraceae.</title>
        <authorList>
            <person name="Xu L."/>
        </authorList>
    </citation>
    <scope>NUCLEOTIDE SEQUENCE [LARGE SCALE GENOMIC DNA]</scope>
    <source>
        <strain evidence="7 8">LMG 29519</strain>
    </source>
</reference>
<keyword evidence="3" id="KW-0998">Cell outer membrane</keyword>
<dbReference type="Proteomes" id="UP000429229">
    <property type="component" value="Unassembled WGS sequence"/>
</dbReference>
<organism evidence="7 8">
    <name type="scientific">Alteriqipengyuania halimionae</name>
    <dbReference type="NCBI Taxonomy" id="1926630"/>
    <lineage>
        <taxon>Bacteria</taxon>
        <taxon>Pseudomonadati</taxon>
        <taxon>Pseudomonadota</taxon>
        <taxon>Alphaproteobacteria</taxon>
        <taxon>Sphingomonadales</taxon>
        <taxon>Erythrobacteraceae</taxon>
        <taxon>Alteriqipengyuania</taxon>
    </lineage>
</organism>
<sequence>MDSRPLFVAAGALAVLGIAAASHAALSPDFIAQMESEADALAKKRIAVEFHTRNGNYSRHPELSGGRSLMPDERLDIARKIDMLPGVGGVHWAREERLQIDRAAAEDPLFCERRIAAILKSRSIRFDEASARLDPTSAALLDEVAEALRPCVGGLIAIIGHTDDNGDPVANRALSEQRAERVRQALAQRGIPADDFVIEGMGSTKPMEGLDPADPANRRIEFKLLQKAPLVPTAVDAPGAG</sequence>
<dbReference type="OrthoDB" id="9814546at2"/>
<dbReference type="PRINTS" id="PR01021">
    <property type="entry name" value="OMPADOMAIN"/>
</dbReference>
<dbReference type="PANTHER" id="PTHR30329">
    <property type="entry name" value="STATOR ELEMENT OF FLAGELLAR MOTOR COMPLEX"/>
    <property type="match status" value="1"/>
</dbReference>
<evidence type="ECO:0000256" key="3">
    <source>
        <dbReference type="ARBA" id="ARBA00023237"/>
    </source>
</evidence>
<dbReference type="PROSITE" id="PS51123">
    <property type="entry name" value="OMPA_2"/>
    <property type="match status" value="1"/>
</dbReference>
<keyword evidence="2 4" id="KW-0472">Membrane</keyword>
<dbReference type="AlphaFoldDB" id="A0A6I4U144"/>
<dbReference type="Gene3D" id="3.30.1330.60">
    <property type="entry name" value="OmpA-like domain"/>
    <property type="match status" value="1"/>
</dbReference>
<feature type="domain" description="OmpA-like" evidence="6">
    <location>
        <begin position="113"/>
        <end position="228"/>
    </location>
</feature>
<dbReference type="InterPro" id="IPR006664">
    <property type="entry name" value="OMP_bac"/>
</dbReference>
<comment type="subcellular location">
    <subcellularLocation>
        <location evidence="1">Cell outer membrane</location>
    </subcellularLocation>
</comment>
<feature type="signal peptide" evidence="5">
    <location>
        <begin position="1"/>
        <end position="24"/>
    </location>
</feature>
<dbReference type="EMBL" id="WTYR01000001">
    <property type="protein sequence ID" value="MXP08665.1"/>
    <property type="molecule type" value="Genomic_DNA"/>
</dbReference>
<dbReference type="InterPro" id="IPR050330">
    <property type="entry name" value="Bact_OuterMem_StrucFunc"/>
</dbReference>
<dbReference type="RefSeq" id="WP_160615199.1">
    <property type="nucleotide sequence ID" value="NZ_WTYR01000001.1"/>
</dbReference>
<gene>
    <name evidence="7" type="ORF">GRI68_00525</name>
</gene>
<evidence type="ECO:0000256" key="4">
    <source>
        <dbReference type="PROSITE-ProRule" id="PRU00473"/>
    </source>
</evidence>
<evidence type="ECO:0000313" key="7">
    <source>
        <dbReference type="EMBL" id="MXP08665.1"/>
    </source>
</evidence>
<dbReference type="SUPFAM" id="SSF103088">
    <property type="entry name" value="OmpA-like"/>
    <property type="match status" value="1"/>
</dbReference>